<dbReference type="FunFam" id="1.50.10.20:FF:000005">
    <property type="entry name" value="Geranylgeranyl transferase type-1 subunit beta"/>
    <property type="match status" value="1"/>
</dbReference>
<dbReference type="Gene3D" id="1.50.10.20">
    <property type="match status" value="1"/>
</dbReference>
<evidence type="ECO:0000256" key="15">
    <source>
        <dbReference type="ARBA" id="ARBA00078363"/>
    </source>
</evidence>
<evidence type="ECO:0000256" key="14">
    <source>
        <dbReference type="ARBA" id="ARBA00065714"/>
    </source>
</evidence>
<organism evidence="17">
    <name type="scientific">Cacopsylla melanoneura</name>
    <dbReference type="NCBI Taxonomy" id="428564"/>
    <lineage>
        <taxon>Eukaryota</taxon>
        <taxon>Metazoa</taxon>
        <taxon>Ecdysozoa</taxon>
        <taxon>Arthropoda</taxon>
        <taxon>Hexapoda</taxon>
        <taxon>Insecta</taxon>
        <taxon>Pterygota</taxon>
        <taxon>Neoptera</taxon>
        <taxon>Paraneoptera</taxon>
        <taxon>Hemiptera</taxon>
        <taxon>Sternorrhyncha</taxon>
        <taxon>Psylloidea</taxon>
        <taxon>Psyllidae</taxon>
        <taxon>Psyllinae</taxon>
        <taxon>Cacopsylla</taxon>
    </lineage>
</organism>
<comment type="subunit">
    <text evidence="14">Heterodimer of FNTA and PGGT1B. PGGT1B mediates interaction with substrate peptides.</text>
</comment>
<dbReference type="Pfam" id="PF00432">
    <property type="entry name" value="Prenyltrans"/>
    <property type="match status" value="1"/>
</dbReference>
<name>A0A8D8ZZF4_9HEMI</name>
<evidence type="ECO:0000256" key="2">
    <source>
        <dbReference type="ARBA" id="ARBA00001947"/>
    </source>
</evidence>
<evidence type="ECO:0000256" key="10">
    <source>
        <dbReference type="ARBA" id="ARBA00022833"/>
    </source>
</evidence>
<dbReference type="InterPro" id="IPR045089">
    <property type="entry name" value="PGGT1B-like"/>
</dbReference>
<keyword evidence="6" id="KW-0637">Prenyltransferase</keyword>
<keyword evidence="9" id="KW-0677">Repeat</keyword>
<evidence type="ECO:0000256" key="6">
    <source>
        <dbReference type="ARBA" id="ARBA00022602"/>
    </source>
</evidence>
<evidence type="ECO:0000256" key="12">
    <source>
        <dbReference type="ARBA" id="ARBA00031713"/>
    </source>
</evidence>
<dbReference type="PANTHER" id="PTHR11774">
    <property type="entry name" value="GERANYLGERANYL TRANSFERASE TYPE BETA SUBUNIT"/>
    <property type="match status" value="1"/>
</dbReference>
<feature type="domain" description="Prenyltransferase alpha-alpha toroid" evidence="16">
    <location>
        <begin position="47"/>
        <end position="378"/>
    </location>
</feature>
<keyword evidence="10" id="KW-0862">Zinc</keyword>
<sequence length="395" mass="44733">MYRKNENDDNINNNKKLPYLHDVLQLFSEMATMSMMNNSITFVQEEFNKSKHAKYFHLHLNMLPEKCSSFDSTRITLLFFAISGLDVLDCLDTIINPNRREEIIGWIYRLQVLPNEQHSNLDACGFLGSTSLNFESEISSDDNLCSYRVSNIALTYSALCTLLILGDDLSRVNKKAVLHGVKALQEKSGSFKCTLADGDCDMRFVFCACAICFILNDWSGMDRACTIAFIMASLGFDGAFGQGPYLESHGGSTYCALASLTLMDRMDVMTTKQIDRLKRWLINRQRTSFQGRPNKPVDTCYTFWIGSSLAMLDSVDWVDEHRMVQAVLDTQHRTGGFSKWHRNDTVADIMHTYLGIAGLSLFKSLSFDLSPVYPALNITQSAYVHLKLLHQTWSS</sequence>
<dbReference type="GO" id="GO:0005953">
    <property type="term" value="C:CAAX-protein geranylgeranyltransferase complex"/>
    <property type="evidence" value="ECO:0007669"/>
    <property type="project" value="InterPro"/>
</dbReference>
<evidence type="ECO:0000256" key="7">
    <source>
        <dbReference type="ARBA" id="ARBA00022679"/>
    </source>
</evidence>
<keyword evidence="11" id="KW-0460">Magnesium</keyword>
<evidence type="ECO:0000256" key="3">
    <source>
        <dbReference type="ARBA" id="ARBA00010497"/>
    </source>
</evidence>
<dbReference type="InterPro" id="IPR001330">
    <property type="entry name" value="Prenyltrans"/>
</dbReference>
<comment type="catalytic activity">
    <reaction evidence="13">
        <text>geranylgeranyl diphosphate + L-cysteinyl-[protein] = S-geranylgeranyl-L-cysteinyl-[protein] + diphosphate</text>
        <dbReference type="Rhea" id="RHEA:21240"/>
        <dbReference type="Rhea" id="RHEA-COMP:10131"/>
        <dbReference type="Rhea" id="RHEA-COMP:11537"/>
        <dbReference type="ChEBI" id="CHEBI:29950"/>
        <dbReference type="ChEBI" id="CHEBI:33019"/>
        <dbReference type="ChEBI" id="CHEBI:57533"/>
        <dbReference type="ChEBI" id="CHEBI:86021"/>
        <dbReference type="EC" id="2.5.1.59"/>
    </reaction>
</comment>
<evidence type="ECO:0000256" key="13">
    <source>
        <dbReference type="ARBA" id="ARBA00050428"/>
    </source>
</evidence>
<reference evidence="17" key="1">
    <citation type="submission" date="2021-05" db="EMBL/GenBank/DDBJ databases">
        <authorList>
            <person name="Alioto T."/>
            <person name="Alioto T."/>
            <person name="Gomez Garrido J."/>
        </authorList>
    </citation>
    <scope>NUCLEOTIDE SEQUENCE</scope>
</reference>
<comment type="cofactor">
    <cofactor evidence="2">
        <name>Zn(2+)</name>
        <dbReference type="ChEBI" id="CHEBI:29105"/>
    </cofactor>
</comment>
<evidence type="ECO:0000313" key="17">
    <source>
        <dbReference type="EMBL" id="CAG6756784.1"/>
    </source>
</evidence>
<accession>A0A8D8ZZF4</accession>
<dbReference type="EC" id="2.5.1.59" evidence="4"/>
<dbReference type="AlphaFoldDB" id="A0A8D8ZZF4"/>
<evidence type="ECO:0000256" key="8">
    <source>
        <dbReference type="ARBA" id="ARBA00022723"/>
    </source>
</evidence>
<evidence type="ECO:0000256" key="4">
    <source>
        <dbReference type="ARBA" id="ARBA00012700"/>
    </source>
</evidence>
<dbReference type="InterPro" id="IPR041960">
    <property type="entry name" value="GGTase_I_beta"/>
</dbReference>
<dbReference type="EMBL" id="HBUF01545534">
    <property type="protein sequence ID" value="CAG6756784.1"/>
    <property type="molecule type" value="Transcribed_RNA"/>
</dbReference>
<dbReference type="SUPFAM" id="SSF48239">
    <property type="entry name" value="Terpenoid cyclases/Protein prenyltransferases"/>
    <property type="match status" value="1"/>
</dbReference>
<keyword evidence="7 17" id="KW-0808">Transferase</keyword>
<protein>
    <recommendedName>
        <fullName evidence="5">Geranylgeranyl transferase type-1 subunit beta</fullName>
        <ecNumber evidence="4">2.5.1.59</ecNumber>
    </recommendedName>
    <alternativeName>
        <fullName evidence="12">Geranylgeranyl transferase type I subunit beta</fullName>
    </alternativeName>
    <alternativeName>
        <fullName evidence="15">Type I protein geranyl-geranyltransferase subunit beta</fullName>
    </alternativeName>
</protein>
<dbReference type="InterPro" id="IPR008930">
    <property type="entry name" value="Terpenoid_cyclase/PrenylTrfase"/>
</dbReference>
<dbReference type="GO" id="GO:0004662">
    <property type="term" value="F:CAAX-protein geranylgeranyltransferase activity"/>
    <property type="evidence" value="ECO:0007669"/>
    <property type="project" value="UniProtKB-EC"/>
</dbReference>
<proteinExistence type="inferred from homology"/>
<keyword evidence="8" id="KW-0479">Metal-binding</keyword>
<comment type="cofactor">
    <cofactor evidence="1">
        <name>Mg(2+)</name>
        <dbReference type="ChEBI" id="CHEBI:18420"/>
    </cofactor>
</comment>
<evidence type="ECO:0000256" key="1">
    <source>
        <dbReference type="ARBA" id="ARBA00001946"/>
    </source>
</evidence>
<dbReference type="CDD" id="cd02895">
    <property type="entry name" value="GGTase-I"/>
    <property type="match status" value="1"/>
</dbReference>
<evidence type="ECO:0000259" key="16">
    <source>
        <dbReference type="Pfam" id="PF00432"/>
    </source>
</evidence>
<evidence type="ECO:0000256" key="11">
    <source>
        <dbReference type="ARBA" id="ARBA00022842"/>
    </source>
</evidence>
<evidence type="ECO:0000256" key="5">
    <source>
        <dbReference type="ARBA" id="ARBA00020603"/>
    </source>
</evidence>
<dbReference type="PANTHER" id="PTHR11774:SF4">
    <property type="entry name" value="GERANYLGERANYL TRANSFERASE TYPE-1 SUBUNIT BETA"/>
    <property type="match status" value="1"/>
</dbReference>
<evidence type="ECO:0000256" key="9">
    <source>
        <dbReference type="ARBA" id="ARBA00022737"/>
    </source>
</evidence>
<comment type="similarity">
    <text evidence="3">Belongs to the protein prenyltransferase subunit beta family.</text>
</comment>
<dbReference type="GO" id="GO:0046872">
    <property type="term" value="F:metal ion binding"/>
    <property type="evidence" value="ECO:0007669"/>
    <property type="project" value="UniProtKB-KW"/>
</dbReference>